<dbReference type="InterPro" id="IPR026590">
    <property type="entry name" value="Ssirtuin_cat_dom"/>
</dbReference>
<name>A0A7X2NIL3_9CLOT</name>
<dbReference type="GO" id="GO:0017136">
    <property type="term" value="F:histone deacetylase activity, NAD-dependent"/>
    <property type="evidence" value="ECO:0007669"/>
    <property type="project" value="TreeGrafter"/>
</dbReference>
<keyword evidence="4" id="KW-0479">Metal-binding</keyword>
<dbReference type="InterPro" id="IPR026591">
    <property type="entry name" value="Sirtuin_cat_small_dom_sf"/>
</dbReference>
<dbReference type="Pfam" id="PF02146">
    <property type="entry name" value="SIR2"/>
    <property type="match status" value="1"/>
</dbReference>
<dbReference type="InterPro" id="IPR029035">
    <property type="entry name" value="DHS-like_NAD/FAD-binding_dom"/>
</dbReference>
<feature type="binding site" evidence="4">
    <location>
        <position position="152"/>
    </location>
    <ligand>
        <name>Zn(2+)</name>
        <dbReference type="ChEBI" id="CHEBI:29105"/>
    </ligand>
</feature>
<feature type="binding site" evidence="4">
    <location>
        <position position="134"/>
    </location>
    <ligand>
        <name>Zn(2+)</name>
        <dbReference type="ChEBI" id="CHEBI:29105"/>
    </ligand>
</feature>
<dbReference type="InterPro" id="IPR050134">
    <property type="entry name" value="NAD-dep_sirtuin_deacylases"/>
</dbReference>
<dbReference type="SUPFAM" id="SSF52467">
    <property type="entry name" value="DHS-like NAD/FAD-binding domain"/>
    <property type="match status" value="1"/>
</dbReference>
<accession>A0A7X2NIL3</accession>
<evidence type="ECO:0000256" key="2">
    <source>
        <dbReference type="ARBA" id="ARBA00022679"/>
    </source>
</evidence>
<dbReference type="Proteomes" id="UP000429958">
    <property type="component" value="Unassembled WGS sequence"/>
</dbReference>
<evidence type="ECO:0000313" key="7">
    <source>
        <dbReference type="Proteomes" id="UP000429958"/>
    </source>
</evidence>
<evidence type="ECO:0000256" key="1">
    <source>
        <dbReference type="ARBA" id="ARBA00012928"/>
    </source>
</evidence>
<dbReference type="AlphaFoldDB" id="A0A7X2NIL3"/>
<evidence type="ECO:0000259" key="5">
    <source>
        <dbReference type="PROSITE" id="PS50305"/>
    </source>
</evidence>
<keyword evidence="2" id="KW-0808">Transferase</keyword>
<keyword evidence="3" id="KW-0520">NAD</keyword>
<feature type="binding site" evidence="4">
    <location>
        <position position="155"/>
    </location>
    <ligand>
        <name>Zn(2+)</name>
        <dbReference type="ChEBI" id="CHEBI:29105"/>
    </ligand>
</feature>
<comment type="caution">
    <text evidence="6">The sequence shown here is derived from an EMBL/GenBank/DDBJ whole genome shotgun (WGS) entry which is preliminary data.</text>
</comment>
<reference evidence="6 7" key="1">
    <citation type="submission" date="2019-08" db="EMBL/GenBank/DDBJ databases">
        <title>In-depth cultivation of the pig gut microbiome towards novel bacterial diversity and tailored functional studies.</title>
        <authorList>
            <person name="Wylensek D."/>
            <person name="Hitch T.C.A."/>
            <person name="Clavel T."/>
        </authorList>
    </citation>
    <scope>NUCLEOTIDE SEQUENCE [LARGE SCALE GENOMIC DNA]</scope>
    <source>
        <strain evidence="6 7">WCA-389-WT-23D1</strain>
    </source>
</reference>
<dbReference type="EC" id="2.3.1.286" evidence="1"/>
<dbReference type="EMBL" id="VUMD01000002">
    <property type="protein sequence ID" value="MSS35567.1"/>
    <property type="molecule type" value="Genomic_DNA"/>
</dbReference>
<organism evidence="6 7">
    <name type="scientific">Clostridium porci</name>
    <dbReference type="NCBI Taxonomy" id="2605778"/>
    <lineage>
        <taxon>Bacteria</taxon>
        <taxon>Bacillati</taxon>
        <taxon>Bacillota</taxon>
        <taxon>Clostridia</taxon>
        <taxon>Eubacteriales</taxon>
        <taxon>Clostridiaceae</taxon>
        <taxon>Clostridium</taxon>
    </lineage>
</organism>
<dbReference type="GO" id="GO:0070403">
    <property type="term" value="F:NAD+ binding"/>
    <property type="evidence" value="ECO:0007669"/>
    <property type="project" value="InterPro"/>
</dbReference>
<dbReference type="PANTHER" id="PTHR11085:SF4">
    <property type="entry name" value="NAD-DEPENDENT PROTEIN DEACYLASE"/>
    <property type="match status" value="1"/>
</dbReference>
<feature type="domain" description="Deacetylase sirtuin-type" evidence="5">
    <location>
        <begin position="1"/>
        <end position="255"/>
    </location>
</feature>
<keyword evidence="7" id="KW-1185">Reference proteome</keyword>
<dbReference type="GO" id="GO:0046872">
    <property type="term" value="F:metal ion binding"/>
    <property type="evidence" value="ECO:0007669"/>
    <property type="project" value="UniProtKB-KW"/>
</dbReference>
<keyword evidence="4" id="KW-0862">Zinc</keyword>
<feature type="active site" description="Proton acceptor" evidence="4">
    <location>
        <position position="123"/>
    </location>
</feature>
<dbReference type="PROSITE" id="PS50305">
    <property type="entry name" value="SIRTUIN"/>
    <property type="match status" value="1"/>
</dbReference>
<proteinExistence type="predicted"/>
<evidence type="ECO:0000256" key="4">
    <source>
        <dbReference type="PROSITE-ProRule" id="PRU00236"/>
    </source>
</evidence>
<feature type="binding site" evidence="4">
    <location>
        <position position="131"/>
    </location>
    <ligand>
        <name>Zn(2+)</name>
        <dbReference type="ChEBI" id="CHEBI:29105"/>
    </ligand>
</feature>
<dbReference type="PANTHER" id="PTHR11085">
    <property type="entry name" value="NAD-DEPENDENT PROTEIN DEACYLASE SIRTUIN-5, MITOCHONDRIAL-RELATED"/>
    <property type="match status" value="1"/>
</dbReference>
<sequence length="255" mass="29020">MCHKIEQLRRILDNSKYTVALCGSGMMEEGGFIGIKKQDKAYDIESRYGYCVEEMYSSAFYNTRPEQFFEFYKKEMLLRAPKDTATGPALAAMEQAGRLQCVIDSNIYDKAHRGGCRRVINLHGSIYENQCPRCKKKYSLAYILDAKRVPLCDECNVPVRPMISLIGEMVDSQNMTQTTEEITKSDTLLLLGTTMASEVFRQYIKYFSGRSLVIIHKAPHYSDKEATMVILDHPMNVLPLLGYEEKKQAESNASS</sequence>
<evidence type="ECO:0000256" key="3">
    <source>
        <dbReference type="ARBA" id="ARBA00023027"/>
    </source>
</evidence>
<evidence type="ECO:0000313" key="6">
    <source>
        <dbReference type="EMBL" id="MSS35567.1"/>
    </source>
</evidence>
<dbReference type="InterPro" id="IPR003000">
    <property type="entry name" value="Sirtuin"/>
</dbReference>
<protein>
    <recommendedName>
        <fullName evidence="1">protein acetyllysine N-acetyltransferase</fullName>
        <ecNumber evidence="1">2.3.1.286</ecNumber>
    </recommendedName>
</protein>
<dbReference type="Gene3D" id="3.40.50.1220">
    <property type="entry name" value="TPP-binding domain"/>
    <property type="match status" value="1"/>
</dbReference>
<dbReference type="RefSeq" id="WP_154470972.1">
    <property type="nucleotide sequence ID" value="NZ_DBEWUL010000193.1"/>
</dbReference>
<dbReference type="Gene3D" id="3.30.1600.10">
    <property type="entry name" value="SIR2/SIRT2 'Small Domain"/>
    <property type="match status" value="1"/>
</dbReference>
<gene>
    <name evidence="6" type="ORF">FYJ39_02965</name>
</gene>